<evidence type="ECO:0000256" key="1">
    <source>
        <dbReference type="SAM" id="MobiDB-lite"/>
    </source>
</evidence>
<evidence type="ECO:0000313" key="3">
    <source>
        <dbReference type="Proteomes" id="UP000298429"/>
    </source>
</evidence>
<dbReference type="OrthoDB" id="8856529at2"/>
<dbReference type="Gene3D" id="2.30.320.10">
    <property type="entry name" value="YwqG-like"/>
    <property type="match status" value="1"/>
</dbReference>
<dbReference type="Proteomes" id="UP000298429">
    <property type="component" value="Unassembled WGS sequence"/>
</dbReference>
<dbReference type="AlphaFoldDB" id="A0A5F2B3A1"/>
<reference evidence="2 3" key="1">
    <citation type="journal article" date="2019" name="PLoS Negl. Trop. Dis.">
        <title>Revisiting the worldwide diversity of Leptospira species in the environment.</title>
        <authorList>
            <person name="Vincent A.T."/>
            <person name="Schiettekatte O."/>
            <person name="Bourhy P."/>
            <person name="Veyrier F.J."/>
            <person name="Picardeau M."/>
        </authorList>
    </citation>
    <scope>NUCLEOTIDE SEQUENCE [LARGE SCALE GENOMIC DNA]</scope>
    <source>
        <strain evidence="2 3">201702444</strain>
    </source>
</reference>
<dbReference type="SUPFAM" id="SSF103032">
    <property type="entry name" value="Hypothetical protein YwqG"/>
    <property type="match status" value="1"/>
</dbReference>
<sequence length="309" mass="35683">MSNPISQAKKLVLNYPYPEGLLDKIPAEGTYYDGSSSIYFGDDEKVTPKILSKALSYYIDIDEKETTEEKIPLGSSKMKGLPHLPNTDFWPTGTYFFAQLNLADFKKYDIENLFPENGIFYIFDTVAGEFILKFYEGPIDKLKIVDYPNEDSLPEAEYYLEEYRDITYKLTFSPQFLFYVAGDAYDYRTISKALPEDLYEKLGEILNAELSTWSSSLRIFGRPLFWQGEDEVMSDEDFEEEDEDGNDEDEPTKNEESGSYDEVDSSLEENSEILIFHSEIGEGHFHVRIDRNDLKNKKFDKAYSTYSGT</sequence>
<dbReference type="InterPro" id="IPR015315">
    <property type="entry name" value="DUF1963"/>
</dbReference>
<proteinExistence type="predicted"/>
<protein>
    <submittedName>
        <fullName evidence="2">DUF1963 domain-containing protein</fullName>
    </submittedName>
</protein>
<evidence type="ECO:0000313" key="2">
    <source>
        <dbReference type="EMBL" id="TGL99919.1"/>
    </source>
</evidence>
<dbReference type="RefSeq" id="WP_135671302.1">
    <property type="nucleotide sequence ID" value="NZ_RQGN01000065.1"/>
</dbReference>
<dbReference type="InterPro" id="IPR035948">
    <property type="entry name" value="YwqG-like_sf"/>
</dbReference>
<dbReference type="EMBL" id="RQGN01000065">
    <property type="protein sequence ID" value="TGL99919.1"/>
    <property type="molecule type" value="Genomic_DNA"/>
</dbReference>
<accession>A0A5F2B3A1</accession>
<feature type="region of interest" description="Disordered" evidence="1">
    <location>
        <begin position="233"/>
        <end position="266"/>
    </location>
</feature>
<organism evidence="2 3">
    <name type="scientific">Leptospira barantonii</name>
    <dbReference type="NCBI Taxonomy" id="2023184"/>
    <lineage>
        <taxon>Bacteria</taxon>
        <taxon>Pseudomonadati</taxon>
        <taxon>Spirochaetota</taxon>
        <taxon>Spirochaetia</taxon>
        <taxon>Leptospirales</taxon>
        <taxon>Leptospiraceae</taxon>
        <taxon>Leptospira</taxon>
    </lineage>
</organism>
<dbReference type="Pfam" id="PF09234">
    <property type="entry name" value="DUF1963"/>
    <property type="match status" value="1"/>
</dbReference>
<gene>
    <name evidence="2" type="ORF">EHQ76_12915</name>
</gene>
<feature type="compositionally biased region" description="Acidic residues" evidence="1">
    <location>
        <begin position="233"/>
        <end position="250"/>
    </location>
</feature>
<comment type="caution">
    <text evidence="2">The sequence shown here is derived from an EMBL/GenBank/DDBJ whole genome shotgun (WGS) entry which is preliminary data.</text>
</comment>
<name>A0A5F2B3A1_9LEPT</name>